<dbReference type="AlphaFoldDB" id="A0A645IX91"/>
<evidence type="ECO:0000256" key="2">
    <source>
        <dbReference type="ARBA" id="ARBA00022603"/>
    </source>
</evidence>
<evidence type="ECO:0000256" key="4">
    <source>
        <dbReference type="ARBA" id="ARBA00022691"/>
    </source>
</evidence>
<dbReference type="GO" id="GO:0003886">
    <property type="term" value="F:DNA (cytosine-5-)-methyltransferase activity"/>
    <property type="evidence" value="ECO:0007669"/>
    <property type="project" value="UniProtKB-EC"/>
</dbReference>
<dbReference type="Gene3D" id="3.90.120.10">
    <property type="entry name" value="DNA Methylase, subunit A, domain 2"/>
    <property type="match status" value="1"/>
</dbReference>
<proteinExistence type="predicted"/>
<protein>
    <recommendedName>
        <fullName evidence="1">DNA (cytosine-5-)-methyltransferase</fullName>
        <ecNumber evidence="1">2.1.1.37</ecNumber>
    </recommendedName>
</protein>
<keyword evidence="3 5" id="KW-0808">Transferase</keyword>
<dbReference type="GO" id="GO:0005634">
    <property type="term" value="C:nucleus"/>
    <property type="evidence" value="ECO:0007669"/>
    <property type="project" value="TreeGrafter"/>
</dbReference>
<evidence type="ECO:0000313" key="5">
    <source>
        <dbReference type="EMBL" id="MPN55472.1"/>
    </source>
</evidence>
<dbReference type="GO" id="GO:0003677">
    <property type="term" value="F:DNA binding"/>
    <property type="evidence" value="ECO:0007669"/>
    <property type="project" value="TreeGrafter"/>
</dbReference>
<sequence length="96" mass="10321">MEWDKPAPTMTTLCNGYGNGRFGHPEQHRGISLREAAIFQSFPETYRFTREDDKVVIKTVSRLIGNAVPPKLGEAVARALYASVPAVSGDTAAAGG</sequence>
<keyword evidence="2 5" id="KW-0489">Methyltransferase</keyword>
<dbReference type="Pfam" id="PF00145">
    <property type="entry name" value="DNA_methylase"/>
    <property type="match status" value="1"/>
</dbReference>
<gene>
    <name evidence="5" type="primary">ydiO_7</name>
    <name evidence="5" type="ORF">SDC9_203154</name>
</gene>
<accession>A0A645IX91</accession>
<dbReference type="InterPro" id="IPR029063">
    <property type="entry name" value="SAM-dependent_MTases_sf"/>
</dbReference>
<dbReference type="PROSITE" id="PS00095">
    <property type="entry name" value="C5_MTASE_2"/>
    <property type="match status" value="1"/>
</dbReference>
<reference evidence="5" key="1">
    <citation type="submission" date="2019-08" db="EMBL/GenBank/DDBJ databases">
        <authorList>
            <person name="Kucharzyk K."/>
            <person name="Murdoch R.W."/>
            <person name="Higgins S."/>
            <person name="Loffler F."/>
        </authorList>
    </citation>
    <scope>NUCLEOTIDE SEQUENCE</scope>
</reference>
<dbReference type="InterPro" id="IPR001525">
    <property type="entry name" value="C5_MeTfrase"/>
</dbReference>
<name>A0A645IX91_9ZZZZ</name>
<dbReference type="EC" id="2.1.1.37" evidence="1"/>
<evidence type="ECO:0000256" key="3">
    <source>
        <dbReference type="ARBA" id="ARBA00022679"/>
    </source>
</evidence>
<dbReference type="InterPro" id="IPR050390">
    <property type="entry name" value="C5-Methyltransferase"/>
</dbReference>
<dbReference type="InterPro" id="IPR031303">
    <property type="entry name" value="C5_meth_CS"/>
</dbReference>
<dbReference type="PANTHER" id="PTHR10629">
    <property type="entry name" value="CYTOSINE-SPECIFIC METHYLTRANSFERASE"/>
    <property type="match status" value="1"/>
</dbReference>
<keyword evidence="4" id="KW-0949">S-adenosyl-L-methionine</keyword>
<organism evidence="5">
    <name type="scientific">bioreactor metagenome</name>
    <dbReference type="NCBI Taxonomy" id="1076179"/>
    <lineage>
        <taxon>unclassified sequences</taxon>
        <taxon>metagenomes</taxon>
        <taxon>ecological metagenomes</taxon>
    </lineage>
</organism>
<comment type="caution">
    <text evidence="5">The sequence shown here is derived from an EMBL/GenBank/DDBJ whole genome shotgun (WGS) entry which is preliminary data.</text>
</comment>
<dbReference type="GO" id="GO:0044027">
    <property type="term" value="P:negative regulation of gene expression via chromosomal CpG island methylation"/>
    <property type="evidence" value="ECO:0007669"/>
    <property type="project" value="TreeGrafter"/>
</dbReference>
<evidence type="ECO:0000256" key="1">
    <source>
        <dbReference type="ARBA" id="ARBA00011975"/>
    </source>
</evidence>
<dbReference type="PANTHER" id="PTHR10629:SF52">
    <property type="entry name" value="DNA (CYTOSINE-5)-METHYLTRANSFERASE 1"/>
    <property type="match status" value="1"/>
</dbReference>
<dbReference type="EMBL" id="VSSQ01124769">
    <property type="protein sequence ID" value="MPN55472.1"/>
    <property type="molecule type" value="Genomic_DNA"/>
</dbReference>
<dbReference type="GO" id="GO:0032259">
    <property type="term" value="P:methylation"/>
    <property type="evidence" value="ECO:0007669"/>
    <property type="project" value="UniProtKB-KW"/>
</dbReference>
<dbReference type="SUPFAM" id="SSF53335">
    <property type="entry name" value="S-adenosyl-L-methionine-dependent methyltransferases"/>
    <property type="match status" value="1"/>
</dbReference>